<dbReference type="eggNOG" id="COG1716">
    <property type="taxonomic scope" value="Bacteria"/>
</dbReference>
<evidence type="ECO:0000259" key="1">
    <source>
        <dbReference type="PROSITE" id="PS50006"/>
    </source>
</evidence>
<dbReference type="InterPro" id="IPR008984">
    <property type="entry name" value="SMAD_FHA_dom_sf"/>
</dbReference>
<reference evidence="2 3" key="1">
    <citation type="submission" date="2012-06" db="EMBL/GenBank/DDBJ databases">
        <title>Complete sequence of Thiocystis violascens DSM 198.</title>
        <authorList>
            <consortium name="US DOE Joint Genome Institute"/>
            <person name="Lucas S."/>
            <person name="Han J."/>
            <person name="Lapidus A."/>
            <person name="Cheng J.-F."/>
            <person name="Goodwin L."/>
            <person name="Pitluck S."/>
            <person name="Peters L."/>
            <person name="Ovchinnikova G."/>
            <person name="Teshima H."/>
            <person name="Detter J.C."/>
            <person name="Han C."/>
            <person name="Tapia R."/>
            <person name="Land M."/>
            <person name="Hauser L."/>
            <person name="Kyrpides N."/>
            <person name="Ivanova N."/>
            <person name="Pagani I."/>
            <person name="Vogl K."/>
            <person name="Liu Z."/>
            <person name="Frigaard N.-U."/>
            <person name="Bryant D."/>
            <person name="Woyke T."/>
        </authorList>
    </citation>
    <scope>NUCLEOTIDE SEQUENCE [LARGE SCALE GENOMIC DNA]</scope>
    <source>
        <strain evidence="3">ATCC 17096 / DSM 198 / 6111</strain>
    </source>
</reference>
<dbReference type="Proteomes" id="UP000006062">
    <property type="component" value="Chromosome"/>
</dbReference>
<accession>I3YAH5</accession>
<evidence type="ECO:0000313" key="2">
    <source>
        <dbReference type="EMBL" id="AFL73993.1"/>
    </source>
</evidence>
<evidence type="ECO:0000313" key="3">
    <source>
        <dbReference type="Proteomes" id="UP000006062"/>
    </source>
</evidence>
<dbReference type="OrthoDB" id="5953293at2"/>
<dbReference type="CDD" id="cd00060">
    <property type="entry name" value="FHA"/>
    <property type="match status" value="1"/>
</dbReference>
<dbReference type="KEGG" id="tvi:Thivi_2036"/>
<protein>
    <submittedName>
        <fullName evidence="2">FHA domain-containing protein</fullName>
    </submittedName>
</protein>
<sequence>MNAPPHKFTIGRDAHCDVPLADDSVSARHAELSVSAPGTLLLTDCKSTNGTFLIGADGLARKIRQELVSPLDRARFGAVTLEIRDLLEAFGRRFPDRVAPFLPGVDAVQPWVRGRQLIRCVCGSVKSADAPCPECGR</sequence>
<organism evidence="2 3">
    <name type="scientific">Thiocystis violascens (strain ATCC 17096 / DSM 198 / 6111)</name>
    <name type="common">Chromatium violascens</name>
    <dbReference type="NCBI Taxonomy" id="765911"/>
    <lineage>
        <taxon>Bacteria</taxon>
        <taxon>Pseudomonadati</taxon>
        <taxon>Pseudomonadota</taxon>
        <taxon>Gammaproteobacteria</taxon>
        <taxon>Chromatiales</taxon>
        <taxon>Chromatiaceae</taxon>
        <taxon>Thiocystis</taxon>
    </lineage>
</organism>
<dbReference type="STRING" id="765911.Thivi_2036"/>
<dbReference type="RefSeq" id="WP_014778449.1">
    <property type="nucleotide sequence ID" value="NC_018012.1"/>
</dbReference>
<dbReference type="Gene3D" id="2.60.200.20">
    <property type="match status" value="1"/>
</dbReference>
<keyword evidence="3" id="KW-1185">Reference proteome</keyword>
<dbReference type="HOGENOM" id="CLU_1864254_0_0_6"/>
<dbReference type="SUPFAM" id="SSF49879">
    <property type="entry name" value="SMAD/FHA domain"/>
    <property type="match status" value="1"/>
</dbReference>
<name>I3YAH5_THIV6</name>
<feature type="domain" description="FHA" evidence="1">
    <location>
        <begin position="8"/>
        <end position="53"/>
    </location>
</feature>
<dbReference type="InterPro" id="IPR000253">
    <property type="entry name" value="FHA_dom"/>
</dbReference>
<dbReference type="EMBL" id="CP003154">
    <property type="protein sequence ID" value="AFL73993.1"/>
    <property type="molecule type" value="Genomic_DNA"/>
</dbReference>
<proteinExistence type="predicted"/>
<dbReference type="PROSITE" id="PS50006">
    <property type="entry name" value="FHA_DOMAIN"/>
    <property type="match status" value="1"/>
</dbReference>
<dbReference type="SMART" id="SM00240">
    <property type="entry name" value="FHA"/>
    <property type="match status" value="1"/>
</dbReference>
<dbReference type="AlphaFoldDB" id="I3YAH5"/>
<dbReference type="Pfam" id="PF00498">
    <property type="entry name" value="FHA"/>
    <property type="match status" value="1"/>
</dbReference>
<gene>
    <name evidence="2" type="ordered locus">Thivi_2036</name>
</gene>